<accession>A0A1S0TLA4</accession>
<dbReference type="AlphaFoldDB" id="A0A1S0TLA4"/>
<proteinExistence type="predicted"/>
<evidence type="ECO:0000313" key="1">
    <source>
        <dbReference type="EMBL" id="EFO16061.1"/>
    </source>
</evidence>
<sequence length="113" mass="13125">MVDVAFALYHKSLLPPSKDVYYSYNKSVITDLTTNDNFNRIPQSGRNSDLFANEFLLSEIGAEQLITSLYSKVFEKKKHQVVLWLNISNLNNNSRRRDLVIAFKMPPRPMHSY</sequence>
<gene>
    <name evidence="1" type="ORF">LOAG_12448</name>
</gene>
<protein>
    <submittedName>
        <fullName evidence="1">Uncharacterized protein</fullName>
    </submittedName>
</protein>
<dbReference type="GeneID" id="9949908"/>
<dbReference type="KEGG" id="loa:LOAG_12448"/>
<dbReference type="EMBL" id="JH712077">
    <property type="protein sequence ID" value="EFO16061.1"/>
    <property type="molecule type" value="Genomic_DNA"/>
</dbReference>
<dbReference type="InParanoid" id="A0A1S0TLA4"/>
<dbReference type="RefSeq" id="XP_003148009.1">
    <property type="nucleotide sequence ID" value="XM_003147961.1"/>
</dbReference>
<dbReference type="CTD" id="9949908"/>
<organism evidence="1">
    <name type="scientific">Loa loa</name>
    <name type="common">Eye worm</name>
    <name type="synonym">Filaria loa</name>
    <dbReference type="NCBI Taxonomy" id="7209"/>
    <lineage>
        <taxon>Eukaryota</taxon>
        <taxon>Metazoa</taxon>
        <taxon>Ecdysozoa</taxon>
        <taxon>Nematoda</taxon>
        <taxon>Chromadorea</taxon>
        <taxon>Rhabditida</taxon>
        <taxon>Spirurina</taxon>
        <taxon>Spiruromorpha</taxon>
        <taxon>Filarioidea</taxon>
        <taxon>Onchocercidae</taxon>
        <taxon>Loa</taxon>
    </lineage>
</organism>
<name>A0A1S0TLA4_LOALO</name>
<reference evidence="1" key="1">
    <citation type="submission" date="2012-04" db="EMBL/GenBank/DDBJ databases">
        <title>The Genome Sequence of Loa loa.</title>
        <authorList>
            <consortium name="The Broad Institute Genome Sequencing Platform"/>
            <consortium name="Broad Institute Genome Sequencing Center for Infectious Disease"/>
            <person name="Nutman T.B."/>
            <person name="Fink D.L."/>
            <person name="Russ C."/>
            <person name="Young S."/>
            <person name="Zeng Q."/>
            <person name="Gargeya S."/>
            <person name="Alvarado L."/>
            <person name="Berlin A."/>
            <person name="Chapman S.B."/>
            <person name="Chen Z."/>
            <person name="Freedman E."/>
            <person name="Gellesch M."/>
            <person name="Goldberg J."/>
            <person name="Griggs A."/>
            <person name="Gujja S."/>
            <person name="Heilman E.R."/>
            <person name="Heiman D."/>
            <person name="Howarth C."/>
            <person name="Mehta T."/>
            <person name="Neiman D."/>
            <person name="Pearson M."/>
            <person name="Roberts A."/>
            <person name="Saif S."/>
            <person name="Shea T."/>
            <person name="Shenoy N."/>
            <person name="Sisk P."/>
            <person name="Stolte C."/>
            <person name="Sykes S."/>
            <person name="White J."/>
            <person name="Yandava C."/>
            <person name="Haas B."/>
            <person name="Henn M.R."/>
            <person name="Nusbaum C."/>
            <person name="Birren B."/>
        </authorList>
    </citation>
    <scope>NUCLEOTIDE SEQUENCE [LARGE SCALE GENOMIC DNA]</scope>
</reference>